<dbReference type="VEuPathDB" id="FungiDB:GGTG_13424"/>
<reference evidence="1" key="3">
    <citation type="submission" date="2010-09" db="EMBL/GenBank/DDBJ databases">
        <title>Annotation of Gaeumannomyces graminis var. tritici R3-111a-1.</title>
        <authorList>
            <consortium name="The Broad Institute Genome Sequencing Platform"/>
            <person name="Ma L.-J."/>
            <person name="Dead R."/>
            <person name="Young S.K."/>
            <person name="Zeng Q."/>
            <person name="Gargeya S."/>
            <person name="Fitzgerald M."/>
            <person name="Haas B."/>
            <person name="Abouelleil A."/>
            <person name="Alvarado L."/>
            <person name="Arachchi H.M."/>
            <person name="Berlin A."/>
            <person name="Brown A."/>
            <person name="Chapman S.B."/>
            <person name="Chen Z."/>
            <person name="Dunbar C."/>
            <person name="Freedman E."/>
            <person name="Gearin G."/>
            <person name="Gellesch M."/>
            <person name="Goldberg J."/>
            <person name="Griggs A."/>
            <person name="Gujja S."/>
            <person name="Heiman D."/>
            <person name="Howarth C."/>
            <person name="Larson L."/>
            <person name="Lui A."/>
            <person name="MacDonald P.J.P."/>
            <person name="Mehta T."/>
            <person name="Montmayeur A."/>
            <person name="Murphy C."/>
            <person name="Neiman D."/>
            <person name="Pearson M."/>
            <person name="Priest M."/>
            <person name="Roberts A."/>
            <person name="Saif S."/>
            <person name="Shea T."/>
            <person name="Shenoy N."/>
            <person name="Sisk P."/>
            <person name="Stolte C."/>
            <person name="Sykes S."/>
            <person name="Yandava C."/>
            <person name="Wortman J."/>
            <person name="Nusbaum C."/>
            <person name="Birren B."/>
        </authorList>
    </citation>
    <scope>NUCLEOTIDE SEQUENCE</scope>
    <source>
        <strain evidence="1">R3-111a-1</strain>
    </source>
</reference>
<organism evidence="1">
    <name type="scientific">Gaeumannomyces tritici (strain R3-111a-1)</name>
    <name type="common">Wheat and barley take-all root rot fungus</name>
    <name type="synonym">Gaeumannomyces graminis var. tritici</name>
    <dbReference type="NCBI Taxonomy" id="644352"/>
    <lineage>
        <taxon>Eukaryota</taxon>
        <taxon>Fungi</taxon>
        <taxon>Dikarya</taxon>
        <taxon>Ascomycota</taxon>
        <taxon>Pezizomycotina</taxon>
        <taxon>Sordariomycetes</taxon>
        <taxon>Sordariomycetidae</taxon>
        <taxon>Magnaporthales</taxon>
        <taxon>Magnaporthaceae</taxon>
        <taxon>Gaeumannomyces</taxon>
    </lineage>
</organism>
<accession>J3PIU4</accession>
<evidence type="ECO:0000313" key="1">
    <source>
        <dbReference type="EMBL" id="EJT69027.1"/>
    </source>
</evidence>
<dbReference type="HOGENOM" id="CLU_2979205_0_0_1"/>
<name>J3PIU4_GAET3</name>
<evidence type="ECO:0000313" key="3">
    <source>
        <dbReference type="Proteomes" id="UP000006039"/>
    </source>
</evidence>
<reference evidence="3" key="1">
    <citation type="submission" date="2010-07" db="EMBL/GenBank/DDBJ databases">
        <title>The genome sequence of Gaeumannomyces graminis var. tritici strain R3-111a-1.</title>
        <authorList>
            <consortium name="The Broad Institute Genome Sequencing Platform"/>
            <person name="Ma L.-J."/>
            <person name="Dead R."/>
            <person name="Young S."/>
            <person name="Zeng Q."/>
            <person name="Koehrsen M."/>
            <person name="Alvarado L."/>
            <person name="Berlin A."/>
            <person name="Chapman S.B."/>
            <person name="Chen Z."/>
            <person name="Freedman E."/>
            <person name="Gellesch M."/>
            <person name="Goldberg J."/>
            <person name="Griggs A."/>
            <person name="Gujja S."/>
            <person name="Heilman E.R."/>
            <person name="Heiman D."/>
            <person name="Hepburn T."/>
            <person name="Howarth C."/>
            <person name="Jen D."/>
            <person name="Larson L."/>
            <person name="Mehta T."/>
            <person name="Neiman D."/>
            <person name="Pearson M."/>
            <person name="Roberts A."/>
            <person name="Saif S."/>
            <person name="Shea T."/>
            <person name="Shenoy N."/>
            <person name="Sisk P."/>
            <person name="Stolte C."/>
            <person name="Sykes S."/>
            <person name="Walk T."/>
            <person name="White J."/>
            <person name="Yandava C."/>
            <person name="Haas B."/>
            <person name="Nusbaum C."/>
            <person name="Birren B."/>
        </authorList>
    </citation>
    <scope>NUCLEOTIDE SEQUENCE [LARGE SCALE GENOMIC DNA]</scope>
    <source>
        <strain evidence="3">R3-111a-1</strain>
    </source>
</reference>
<keyword evidence="3" id="KW-1185">Reference proteome</keyword>
<dbReference type="GeneID" id="20353882"/>
<dbReference type="eggNOG" id="ENOG502RNGB">
    <property type="taxonomic scope" value="Eukaryota"/>
</dbReference>
<gene>
    <name evidence="2" type="primary">20353882</name>
    <name evidence="1" type="ORF">GGTG_13424</name>
</gene>
<evidence type="ECO:0000313" key="2">
    <source>
        <dbReference type="EnsemblFungi" id="EJT69027"/>
    </source>
</evidence>
<protein>
    <submittedName>
        <fullName evidence="1 2">Uncharacterized protein</fullName>
    </submittedName>
</protein>
<dbReference type="EMBL" id="GL385407">
    <property type="protein sequence ID" value="EJT69027.1"/>
    <property type="molecule type" value="Genomic_DNA"/>
</dbReference>
<dbReference type="AlphaFoldDB" id="J3PIU4"/>
<proteinExistence type="predicted"/>
<dbReference type="OrthoDB" id="10428103at2759"/>
<reference evidence="1" key="2">
    <citation type="submission" date="2010-07" db="EMBL/GenBank/DDBJ databases">
        <authorList>
            <consortium name="The Broad Institute Genome Sequencing Platform"/>
            <consortium name="Broad Institute Genome Sequencing Center for Infectious Disease"/>
            <person name="Ma L.-J."/>
            <person name="Dead R."/>
            <person name="Young S."/>
            <person name="Zeng Q."/>
            <person name="Koehrsen M."/>
            <person name="Alvarado L."/>
            <person name="Berlin A."/>
            <person name="Chapman S.B."/>
            <person name="Chen Z."/>
            <person name="Freedman E."/>
            <person name="Gellesch M."/>
            <person name="Goldberg J."/>
            <person name="Griggs A."/>
            <person name="Gujja S."/>
            <person name="Heilman E.R."/>
            <person name="Heiman D."/>
            <person name="Hepburn T."/>
            <person name="Howarth C."/>
            <person name="Jen D."/>
            <person name="Larson L."/>
            <person name="Mehta T."/>
            <person name="Neiman D."/>
            <person name="Pearson M."/>
            <person name="Roberts A."/>
            <person name="Saif S."/>
            <person name="Shea T."/>
            <person name="Shenoy N."/>
            <person name="Sisk P."/>
            <person name="Stolte C."/>
            <person name="Sykes S."/>
            <person name="Walk T."/>
            <person name="White J."/>
            <person name="Yandava C."/>
            <person name="Haas B."/>
            <person name="Nusbaum C."/>
            <person name="Birren B."/>
        </authorList>
    </citation>
    <scope>NUCLEOTIDE SEQUENCE</scope>
    <source>
        <strain evidence="1">R3-111a-1</strain>
    </source>
</reference>
<dbReference type="RefSeq" id="XP_009229594.1">
    <property type="nucleotide sequence ID" value="XM_009231330.1"/>
</dbReference>
<sequence>MGCTALRDVDARARLAHTGLVVYDEIHKYKGATEKESTGPTQLVKRLCEDCRPNDDQM</sequence>
<reference evidence="2" key="4">
    <citation type="journal article" date="2015" name="G3 (Bethesda)">
        <title>Genome sequences of three phytopathogenic species of the Magnaporthaceae family of fungi.</title>
        <authorList>
            <person name="Okagaki L.H."/>
            <person name="Nunes C.C."/>
            <person name="Sailsbery J."/>
            <person name="Clay B."/>
            <person name="Brown D."/>
            <person name="John T."/>
            <person name="Oh Y."/>
            <person name="Young N."/>
            <person name="Fitzgerald M."/>
            <person name="Haas B.J."/>
            <person name="Zeng Q."/>
            <person name="Young S."/>
            <person name="Adiconis X."/>
            <person name="Fan L."/>
            <person name="Levin J.Z."/>
            <person name="Mitchell T.K."/>
            <person name="Okubara P.A."/>
            <person name="Farman M.L."/>
            <person name="Kohn L.M."/>
            <person name="Birren B."/>
            <person name="Ma L.-J."/>
            <person name="Dean R.A."/>
        </authorList>
    </citation>
    <scope>NUCLEOTIDE SEQUENCE</scope>
    <source>
        <strain evidence="2">R3-111a-1</strain>
    </source>
</reference>
<dbReference type="EnsemblFungi" id="EJT69027">
    <property type="protein sequence ID" value="EJT69027"/>
    <property type="gene ID" value="GGTG_13424"/>
</dbReference>
<dbReference type="Proteomes" id="UP000006039">
    <property type="component" value="Unassembled WGS sequence"/>
</dbReference>
<reference evidence="2" key="5">
    <citation type="submission" date="2018-04" db="UniProtKB">
        <authorList>
            <consortium name="EnsemblFungi"/>
        </authorList>
    </citation>
    <scope>IDENTIFICATION</scope>
    <source>
        <strain evidence="2">R3-111a-1</strain>
    </source>
</reference>